<evidence type="ECO:0000313" key="2">
    <source>
        <dbReference type="EMBL" id="KAJ9667655.1"/>
    </source>
</evidence>
<keyword evidence="3" id="KW-1185">Reference proteome</keyword>
<proteinExistence type="predicted"/>
<feature type="domain" description="DUF7730" evidence="1">
    <location>
        <begin position="91"/>
        <end position="299"/>
    </location>
</feature>
<dbReference type="PANTHER" id="PTHR38790:SF9">
    <property type="entry name" value="F-BOX DOMAIN-CONTAINING PROTEIN"/>
    <property type="match status" value="1"/>
</dbReference>
<reference evidence="2" key="1">
    <citation type="submission" date="2022-10" db="EMBL/GenBank/DDBJ databases">
        <title>Culturing micro-colonial fungi from biological soil crusts in the Mojave desert and describing Neophaeococcomyces mojavensis, and introducing the new genera and species Taxawa tesnikishii.</title>
        <authorList>
            <person name="Kurbessoian T."/>
            <person name="Stajich J.E."/>
        </authorList>
    </citation>
    <scope>NUCLEOTIDE SEQUENCE</scope>
    <source>
        <strain evidence="2">TK_1</strain>
    </source>
</reference>
<dbReference type="PANTHER" id="PTHR38790">
    <property type="entry name" value="2EXR DOMAIN-CONTAINING PROTEIN-RELATED"/>
    <property type="match status" value="1"/>
</dbReference>
<dbReference type="Proteomes" id="UP001172684">
    <property type="component" value="Unassembled WGS sequence"/>
</dbReference>
<gene>
    <name evidence="2" type="ORF">H2201_002190</name>
</gene>
<accession>A0ABQ9NZ54</accession>
<dbReference type="Pfam" id="PF24864">
    <property type="entry name" value="DUF7730"/>
    <property type="match status" value="1"/>
</dbReference>
<name>A0ABQ9NZ54_9PEZI</name>
<evidence type="ECO:0000313" key="3">
    <source>
        <dbReference type="Proteomes" id="UP001172684"/>
    </source>
</evidence>
<dbReference type="EMBL" id="JAPDRL010000011">
    <property type="protein sequence ID" value="KAJ9667655.1"/>
    <property type="molecule type" value="Genomic_DNA"/>
</dbReference>
<evidence type="ECO:0000259" key="1">
    <source>
        <dbReference type="Pfam" id="PF24864"/>
    </source>
</evidence>
<sequence>MSAGSSNKRFKAKDFLWCIPLSIICCPCLCGLLMRNVCIDDYKSDATAADKAELDHQETCRKRPPRPVPLIRKRALSSTPGRWSRCRIDGQAQSMLLSKLPQEIRQMIWTLVLGERLLHIVQRPGKLTQRTCSEVRWGRGCSLRCPNVPYNLHSDNFLPLLQTCRQVYYEAIDILYARNTFDVRRVDAFISLHESIIPQRFDSIRYLNLLWHFERNFFATLRPWFKQIRHDRSRWEEGCAALKSMTGLWDLTLSLHVNWARKDAKSAVKLLEPLKQVTVKHWFEVTVSWPATTNEAEIRFLKEKLPFRLVRDEGMALPHWWREHNN</sequence>
<organism evidence="2 3">
    <name type="scientific">Coniosporium apollinis</name>
    <dbReference type="NCBI Taxonomy" id="61459"/>
    <lineage>
        <taxon>Eukaryota</taxon>
        <taxon>Fungi</taxon>
        <taxon>Dikarya</taxon>
        <taxon>Ascomycota</taxon>
        <taxon>Pezizomycotina</taxon>
        <taxon>Dothideomycetes</taxon>
        <taxon>Dothideomycetes incertae sedis</taxon>
        <taxon>Coniosporium</taxon>
    </lineage>
</organism>
<protein>
    <recommendedName>
        <fullName evidence="1">DUF7730 domain-containing protein</fullName>
    </recommendedName>
</protein>
<comment type="caution">
    <text evidence="2">The sequence shown here is derived from an EMBL/GenBank/DDBJ whole genome shotgun (WGS) entry which is preliminary data.</text>
</comment>
<dbReference type="InterPro" id="IPR056632">
    <property type="entry name" value="DUF7730"/>
</dbReference>